<proteinExistence type="predicted"/>
<dbReference type="Proteomes" id="UP001145114">
    <property type="component" value="Unassembled WGS sequence"/>
</dbReference>
<organism evidence="1 2">
    <name type="scientific">Spiromyces aspiralis</name>
    <dbReference type="NCBI Taxonomy" id="68401"/>
    <lineage>
        <taxon>Eukaryota</taxon>
        <taxon>Fungi</taxon>
        <taxon>Fungi incertae sedis</taxon>
        <taxon>Zoopagomycota</taxon>
        <taxon>Kickxellomycotina</taxon>
        <taxon>Kickxellomycetes</taxon>
        <taxon>Kickxellales</taxon>
        <taxon>Kickxellaceae</taxon>
        <taxon>Spiromyces</taxon>
    </lineage>
</organism>
<name>A0ACC1HFX6_9FUNG</name>
<gene>
    <name evidence="1" type="ORF">EV182_001644</name>
</gene>
<evidence type="ECO:0000313" key="1">
    <source>
        <dbReference type="EMBL" id="KAJ1675246.1"/>
    </source>
</evidence>
<sequence length="658" mass="71057">MGYGNAVTLLSSYWVKWWTDSAMGSAERWSMLLYLACYCVIGFASGAAVHIRFYYGNLVSLRGVKAAHQALLGRVTHAVMTFFNVTPVGDVFKRFSSDLSAFGYSGSLEGVFNACSGVIELVVIIGVALSAYYPLVGVVLFSGLMYGLSALLILPVRRQFSRIVPVYSAPLTSLYSEVTKSGVLIRAFGRSEYYIGRTSTCLDLGSQLQFTRSGVSWSRSLAEGLISNSAENLCILAYTFGIPALSPHRALSSLRGFGAYEVTAAVAASPSTAALVLSYIRKIDETITGILDTYNAVQANAVKLERVGKFMALKQEADYESRAGPPPGWPWAGHIRFERVSARYSTECYDEPQAQGSRDPEAARSPTSGGGNDNQGLPRLVLSDVTLNIPPGTRVGVVGRTGAGKSTLAKILARLVEPESGRVTIDGVDVGAIGLGDLRRGVTMITQEAEFFAGTLRFNLDPEGRHSDEELLRHCNTLGLTTLFDSMSDSAQDSEDSEDSDSAATPQDPRPRTCLDYKIESHSKNLTAGQSQVVALVRALLRDTKVIVMDEATSHMDHGRDRLVQDILAGPVLSGKTIVTIAHRLRTIIDYDMVVVMDMGRVVETGSPLALLADEGSRFYDLCKDSNDFDYMASRAGRGEGEGEILQRREAGGLDSGS</sequence>
<reference evidence="1" key="1">
    <citation type="submission" date="2022-06" db="EMBL/GenBank/DDBJ databases">
        <title>Phylogenomic reconstructions and comparative analyses of Kickxellomycotina fungi.</title>
        <authorList>
            <person name="Reynolds N.K."/>
            <person name="Stajich J.E."/>
            <person name="Barry K."/>
            <person name="Grigoriev I.V."/>
            <person name="Crous P."/>
            <person name="Smith M.E."/>
        </authorList>
    </citation>
    <scope>NUCLEOTIDE SEQUENCE</scope>
    <source>
        <strain evidence="1">RSA 2271</strain>
    </source>
</reference>
<keyword evidence="2" id="KW-1185">Reference proteome</keyword>
<evidence type="ECO:0000313" key="2">
    <source>
        <dbReference type="Proteomes" id="UP001145114"/>
    </source>
</evidence>
<dbReference type="EMBL" id="JAMZIH010005402">
    <property type="protein sequence ID" value="KAJ1675246.1"/>
    <property type="molecule type" value="Genomic_DNA"/>
</dbReference>
<comment type="caution">
    <text evidence="1">The sequence shown here is derived from an EMBL/GenBank/DDBJ whole genome shotgun (WGS) entry which is preliminary data.</text>
</comment>
<accession>A0ACC1HFX6</accession>
<protein>
    <submittedName>
        <fullName evidence="1">Uncharacterized protein</fullName>
    </submittedName>
</protein>